<comment type="similarity">
    <text evidence="3 7">Belongs to the glycosyltransferase 1 family. Bacterial/plant glycogen synthase subfamily.</text>
</comment>
<dbReference type="CDD" id="cd03791">
    <property type="entry name" value="GT5_Glycogen_synthase_DULL1-like"/>
    <property type="match status" value="1"/>
</dbReference>
<evidence type="ECO:0000256" key="7">
    <source>
        <dbReference type="HAMAP-Rule" id="MF_00484"/>
    </source>
</evidence>
<evidence type="ECO:0000256" key="4">
    <source>
        <dbReference type="ARBA" id="ARBA00022676"/>
    </source>
</evidence>
<proteinExistence type="inferred from homology"/>
<dbReference type="InterPro" id="IPR001296">
    <property type="entry name" value="Glyco_trans_1"/>
</dbReference>
<dbReference type="AlphaFoldDB" id="F0GU47"/>
<dbReference type="HAMAP" id="MF_00484">
    <property type="entry name" value="Glycogen_synth"/>
    <property type="match status" value="1"/>
</dbReference>
<dbReference type="GO" id="GO:0009011">
    <property type="term" value="F:alpha-1,4-glucan glucosyltransferase (ADP-glucose donor) activity"/>
    <property type="evidence" value="ECO:0007669"/>
    <property type="project" value="UniProtKB-UniRule"/>
</dbReference>
<dbReference type="PANTHER" id="PTHR45825:SF11">
    <property type="entry name" value="ALPHA AMYLASE DOMAIN-CONTAINING PROTEIN"/>
    <property type="match status" value="1"/>
</dbReference>
<protein>
    <recommendedName>
        <fullName evidence="7">Glycogen synthase</fullName>
        <ecNumber evidence="7">2.4.1.21</ecNumber>
    </recommendedName>
    <alternativeName>
        <fullName evidence="7">Starch [bacterial glycogen] synthase</fullName>
    </alternativeName>
</protein>
<evidence type="ECO:0000256" key="6">
    <source>
        <dbReference type="ARBA" id="ARBA00023056"/>
    </source>
</evidence>
<keyword evidence="8" id="KW-0175">Coiled coil</keyword>
<sequence length="477" mass="54827">MNVLFLTGEAVPFIKTGGLADVAGALPKELVKKGVDCRVVLPLYKSIDDKYKQKMEKVTEFYVDLDWKHQYAGVYYLKWDGVIFYFIDNMEYFNRDGSYGFDDDAERFIFFSKACTLLGKEINFKPDIIHSNDWHTAMVNVFVNDFRKGDSYFEDIRTLFTIHNLKYQGVFGADNLRLAGLDGSYFNENDLKYYEAINFVKGGIIHATAVNTVSENYAREIQYPFYGEGLDGIIRKYSNKLSGIVNGIDFDIWNPKTDGLLVENYDVNSIDKKKDNKLELQKAYGLPERSDVPLIGICSRLTEMKGLDLVRYILDELLQEDIQFVVLGTGDYTYEEMFKYFEWKYPDKLAARMYYSGEESHKIYAASDFYLMPSVSEPCGISQLIAMRYGSLPIVREAGGLKDTVTAYNEFTGEGTGFSFANINAHELLFCIKNALKIYKEDKDAYEKLVVNAMNENNDWEKSGERYLDLYNEIKAN</sequence>
<dbReference type="SUPFAM" id="SSF53756">
    <property type="entry name" value="UDP-Glycosyltransferase/glycogen phosphorylase"/>
    <property type="match status" value="1"/>
</dbReference>
<evidence type="ECO:0000256" key="1">
    <source>
        <dbReference type="ARBA" id="ARBA00001478"/>
    </source>
</evidence>
<keyword evidence="4 7" id="KW-0328">Glycosyltransferase</keyword>
<dbReference type="eggNOG" id="COG0297">
    <property type="taxonomic scope" value="Bacteria"/>
</dbReference>
<comment type="function">
    <text evidence="2 7">Synthesizes alpha-1,4-glucan chains using ADP-glucose.</text>
</comment>
<dbReference type="STRING" id="879305.HMPREF9290_1267"/>
<gene>
    <name evidence="7 11" type="primary">glgA</name>
    <name evidence="11" type="ORF">HMPREF9290_1267</name>
</gene>
<feature type="domain" description="Starch synthase catalytic" evidence="10">
    <location>
        <begin position="2"/>
        <end position="236"/>
    </location>
</feature>
<dbReference type="Pfam" id="PF00534">
    <property type="entry name" value="Glycos_transf_1"/>
    <property type="match status" value="1"/>
</dbReference>
<name>F0GU47_9FIRM</name>
<feature type="domain" description="Glycosyl transferase family 1" evidence="9">
    <location>
        <begin position="288"/>
        <end position="445"/>
    </location>
</feature>
<evidence type="ECO:0000313" key="12">
    <source>
        <dbReference type="Proteomes" id="UP000005286"/>
    </source>
</evidence>
<comment type="caution">
    <text evidence="11">The sequence shown here is derived from an EMBL/GenBank/DDBJ whole genome shotgun (WGS) entry which is preliminary data.</text>
</comment>
<accession>F0GU47</accession>
<organism evidence="11 12">
    <name type="scientific">Anaerococcus prevotii ACS-065-V-Col13</name>
    <dbReference type="NCBI Taxonomy" id="879305"/>
    <lineage>
        <taxon>Bacteria</taxon>
        <taxon>Bacillati</taxon>
        <taxon>Bacillota</taxon>
        <taxon>Tissierellia</taxon>
        <taxon>Tissierellales</taxon>
        <taxon>Peptoniphilaceae</taxon>
        <taxon>Anaerococcus</taxon>
    </lineage>
</organism>
<comment type="catalytic activity">
    <reaction evidence="1 7">
        <text>[(1-&gt;4)-alpha-D-glucosyl](n) + ADP-alpha-D-glucose = [(1-&gt;4)-alpha-D-glucosyl](n+1) + ADP + H(+)</text>
        <dbReference type="Rhea" id="RHEA:18189"/>
        <dbReference type="Rhea" id="RHEA-COMP:9584"/>
        <dbReference type="Rhea" id="RHEA-COMP:9587"/>
        <dbReference type="ChEBI" id="CHEBI:15378"/>
        <dbReference type="ChEBI" id="CHEBI:15444"/>
        <dbReference type="ChEBI" id="CHEBI:57498"/>
        <dbReference type="ChEBI" id="CHEBI:456216"/>
        <dbReference type="EC" id="2.4.1.21"/>
    </reaction>
</comment>
<feature type="coiled-coil region" evidence="8">
    <location>
        <begin position="436"/>
        <end position="463"/>
    </location>
</feature>
<dbReference type="InterPro" id="IPR013534">
    <property type="entry name" value="Starch_synth_cat_dom"/>
</dbReference>
<dbReference type="InterPro" id="IPR011835">
    <property type="entry name" value="GS/SS"/>
</dbReference>
<evidence type="ECO:0000259" key="10">
    <source>
        <dbReference type="Pfam" id="PF08323"/>
    </source>
</evidence>
<dbReference type="NCBIfam" id="NF001898">
    <property type="entry name" value="PRK00654.1-1"/>
    <property type="match status" value="1"/>
</dbReference>
<dbReference type="NCBIfam" id="TIGR02095">
    <property type="entry name" value="glgA"/>
    <property type="match status" value="1"/>
</dbReference>
<evidence type="ECO:0000256" key="2">
    <source>
        <dbReference type="ARBA" id="ARBA00002764"/>
    </source>
</evidence>
<dbReference type="PATRIC" id="fig|879305.3.peg.327"/>
<dbReference type="Gene3D" id="3.40.50.2000">
    <property type="entry name" value="Glycogen Phosphorylase B"/>
    <property type="match status" value="2"/>
</dbReference>
<keyword evidence="5 7" id="KW-0808">Transferase</keyword>
<dbReference type="RefSeq" id="WP_004834528.1">
    <property type="nucleotide sequence ID" value="NZ_AEXM01000012.1"/>
</dbReference>
<dbReference type="GO" id="GO:0004373">
    <property type="term" value="F:alpha-1,4-glucan glucosyltransferase (UDP-glucose donor) activity"/>
    <property type="evidence" value="ECO:0007669"/>
    <property type="project" value="InterPro"/>
</dbReference>
<keyword evidence="6 7" id="KW-0320">Glycogen biosynthesis</keyword>
<evidence type="ECO:0000256" key="3">
    <source>
        <dbReference type="ARBA" id="ARBA00010281"/>
    </source>
</evidence>
<evidence type="ECO:0000256" key="8">
    <source>
        <dbReference type="SAM" id="Coils"/>
    </source>
</evidence>
<dbReference type="Proteomes" id="UP000005286">
    <property type="component" value="Unassembled WGS sequence"/>
</dbReference>
<evidence type="ECO:0000259" key="9">
    <source>
        <dbReference type="Pfam" id="PF00534"/>
    </source>
</evidence>
<comment type="pathway">
    <text evidence="7">Glycan biosynthesis; glycogen biosynthesis.</text>
</comment>
<dbReference type="GO" id="GO:0005978">
    <property type="term" value="P:glycogen biosynthetic process"/>
    <property type="evidence" value="ECO:0007669"/>
    <property type="project" value="UniProtKB-UniRule"/>
</dbReference>
<keyword evidence="12" id="KW-1185">Reference proteome</keyword>
<dbReference type="UniPathway" id="UPA00164"/>
<feature type="binding site" evidence="7">
    <location>
        <position position="15"/>
    </location>
    <ligand>
        <name>ADP-alpha-D-glucose</name>
        <dbReference type="ChEBI" id="CHEBI:57498"/>
    </ligand>
</feature>
<dbReference type="EMBL" id="AEXM01000012">
    <property type="protein sequence ID" value="EGC82606.1"/>
    <property type="molecule type" value="Genomic_DNA"/>
</dbReference>
<evidence type="ECO:0000256" key="5">
    <source>
        <dbReference type="ARBA" id="ARBA00022679"/>
    </source>
</evidence>
<dbReference type="EC" id="2.4.1.21" evidence="7"/>
<dbReference type="Pfam" id="PF08323">
    <property type="entry name" value="Glyco_transf_5"/>
    <property type="match status" value="1"/>
</dbReference>
<evidence type="ECO:0000313" key="11">
    <source>
        <dbReference type="EMBL" id="EGC82606.1"/>
    </source>
</evidence>
<dbReference type="PANTHER" id="PTHR45825">
    <property type="entry name" value="GRANULE-BOUND STARCH SYNTHASE 1, CHLOROPLASTIC/AMYLOPLASTIC"/>
    <property type="match status" value="1"/>
</dbReference>
<reference evidence="11 12" key="1">
    <citation type="submission" date="2011-01" db="EMBL/GenBank/DDBJ databases">
        <authorList>
            <person name="Durkin A.S."/>
            <person name="Madupu R."/>
            <person name="Torralba M."/>
            <person name="Gillis M."/>
            <person name="Methe B."/>
            <person name="Sutton G."/>
            <person name="Nelson K.E."/>
        </authorList>
    </citation>
    <scope>NUCLEOTIDE SEQUENCE [LARGE SCALE GENOMIC DNA]</scope>
    <source>
        <strain evidence="11 12">ACS-065-V-Col13</strain>
    </source>
</reference>